<name>A0A382AWI6_9ZZZZ</name>
<sequence>VPIPRDVADHYLDRISDAYHATVEAFLKADPEYMAEGLMLLSEAIASANHGLTEQMRESR</sequence>
<evidence type="ECO:0000313" key="1">
    <source>
        <dbReference type="EMBL" id="SVB05905.1"/>
    </source>
</evidence>
<organism evidence="1">
    <name type="scientific">marine metagenome</name>
    <dbReference type="NCBI Taxonomy" id="408172"/>
    <lineage>
        <taxon>unclassified sequences</taxon>
        <taxon>metagenomes</taxon>
        <taxon>ecological metagenomes</taxon>
    </lineage>
</organism>
<dbReference type="AlphaFoldDB" id="A0A382AWI6"/>
<feature type="non-terminal residue" evidence="1">
    <location>
        <position position="1"/>
    </location>
</feature>
<gene>
    <name evidence="1" type="ORF">METZ01_LOCUS158759</name>
</gene>
<proteinExistence type="predicted"/>
<accession>A0A382AWI6</accession>
<reference evidence="1" key="1">
    <citation type="submission" date="2018-05" db="EMBL/GenBank/DDBJ databases">
        <authorList>
            <person name="Lanie J.A."/>
            <person name="Ng W.-L."/>
            <person name="Kazmierczak K.M."/>
            <person name="Andrzejewski T.M."/>
            <person name="Davidsen T.M."/>
            <person name="Wayne K.J."/>
            <person name="Tettelin H."/>
            <person name="Glass J.I."/>
            <person name="Rusch D."/>
            <person name="Podicherti R."/>
            <person name="Tsui H.-C.T."/>
            <person name="Winkler M.E."/>
        </authorList>
    </citation>
    <scope>NUCLEOTIDE SEQUENCE</scope>
</reference>
<protein>
    <submittedName>
        <fullName evidence="1">Uncharacterized protein</fullName>
    </submittedName>
</protein>
<dbReference type="EMBL" id="UINC01027147">
    <property type="protein sequence ID" value="SVB05905.1"/>
    <property type="molecule type" value="Genomic_DNA"/>
</dbReference>